<dbReference type="PANTHER" id="PTHR30151:SF38">
    <property type="entry name" value="ALIPHATIC SULFONATES TRANSPORT PERMEASE PROTEIN SSUC-RELATED"/>
    <property type="match status" value="1"/>
</dbReference>
<dbReference type="GO" id="GO:0005886">
    <property type="term" value="C:plasma membrane"/>
    <property type="evidence" value="ECO:0007669"/>
    <property type="project" value="UniProtKB-SubCell"/>
</dbReference>
<evidence type="ECO:0000259" key="8">
    <source>
        <dbReference type="PROSITE" id="PS50928"/>
    </source>
</evidence>
<dbReference type="EMBL" id="BOOP01000037">
    <property type="protein sequence ID" value="GII41869.1"/>
    <property type="molecule type" value="Genomic_DNA"/>
</dbReference>
<accession>A0A8J3XI06</accession>
<reference evidence="9 10" key="1">
    <citation type="submission" date="2021-01" db="EMBL/GenBank/DDBJ databases">
        <title>Whole genome shotgun sequence of Planotetraspora phitsanulokensis NBRC 104273.</title>
        <authorList>
            <person name="Komaki H."/>
            <person name="Tamura T."/>
        </authorList>
    </citation>
    <scope>NUCLEOTIDE SEQUENCE [LARGE SCALE GENOMIC DNA]</scope>
    <source>
        <strain evidence="9 10">NBRC 104273</strain>
    </source>
</reference>
<evidence type="ECO:0000256" key="3">
    <source>
        <dbReference type="ARBA" id="ARBA00022475"/>
    </source>
</evidence>
<dbReference type="Gene3D" id="1.10.3720.10">
    <property type="entry name" value="MetI-like"/>
    <property type="match status" value="1"/>
</dbReference>
<protein>
    <submittedName>
        <fullName evidence="9">Sulfonate ABC transporter permease</fullName>
    </submittedName>
</protein>
<evidence type="ECO:0000256" key="4">
    <source>
        <dbReference type="ARBA" id="ARBA00022692"/>
    </source>
</evidence>
<keyword evidence="2 7" id="KW-0813">Transport</keyword>
<dbReference type="PROSITE" id="PS50928">
    <property type="entry name" value="ABC_TM1"/>
    <property type="match status" value="1"/>
</dbReference>
<dbReference type="Proteomes" id="UP000622547">
    <property type="component" value="Unassembled WGS sequence"/>
</dbReference>
<dbReference type="GO" id="GO:0042918">
    <property type="term" value="P:alkanesulfonate transmembrane transport"/>
    <property type="evidence" value="ECO:0007669"/>
    <property type="project" value="UniProtKB-ARBA"/>
</dbReference>
<dbReference type="AlphaFoldDB" id="A0A8J3XI06"/>
<evidence type="ECO:0000256" key="5">
    <source>
        <dbReference type="ARBA" id="ARBA00022989"/>
    </source>
</evidence>
<dbReference type="SUPFAM" id="SSF161098">
    <property type="entry name" value="MetI-like"/>
    <property type="match status" value="1"/>
</dbReference>
<sequence length="294" mass="31233">MTVERVHISGDVGVRSGPGVLPAAEVSDLEAPRYLGVRRRPPALSGGLRIGVPLLLLVGWWYGSSSGRIPPDVLAAPSSVFDALRELIATGQLVDYLLASAQRAGLGVLVGGGIGLVLGVAAGISALGEELVDPTMQMMRAVPFLALVPLFISWFGVGETFKIVLIAVSAAVPMYAYTYLGVRNVDRKVVEAARGFGLGGHRLAIGVIIPSALPNILMALRICLSVSLTGLIAAEQIGAIEGIGYLVTLAQQYFRPDYMVLCILIYAVLGLVFDGVIRLLERLAMPWRRHLVAR</sequence>
<comment type="subcellular location">
    <subcellularLocation>
        <location evidence="1 7">Cell membrane</location>
        <topology evidence="1 7">Multi-pass membrane protein</topology>
    </subcellularLocation>
</comment>
<keyword evidence="10" id="KW-1185">Reference proteome</keyword>
<name>A0A8J3XI06_9ACTN</name>
<feature type="transmembrane region" description="Helical" evidence="7">
    <location>
        <begin position="104"/>
        <end position="127"/>
    </location>
</feature>
<feature type="transmembrane region" description="Helical" evidence="7">
    <location>
        <begin position="43"/>
        <end position="62"/>
    </location>
</feature>
<dbReference type="PANTHER" id="PTHR30151">
    <property type="entry name" value="ALKANE SULFONATE ABC TRANSPORTER-RELATED, MEMBRANE SUBUNIT"/>
    <property type="match status" value="1"/>
</dbReference>
<dbReference type="RefSeq" id="WP_204077316.1">
    <property type="nucleotide sequence ID" value="NZ_BAABHI010000011.1"/>
</dbReference>
<evidence type="ECO:0000313" key="9">
    <source>
        <dbReference type="EMBL" id="GII41869.1"/>
    </source>
</evidence>
<feature type="transmembrane region" description="Helical" evidence="7">
    <location>
        <begin position="258"/>
        <end position="280"/>
    </location>
</feature>
<keyword evidence="6 7" id="KW-0472">Membrane</keyword>
<feature type="transmembrane region" description="Helical" evidence="7">
    <location>
        <begin position="139"/>
        <end position="157"/>
    </location>
</feature>
<evidence type="ECO:0000256" key="1">
    <source>
        <dbReference type="ARBA" id="ARBA00004651"/>
    </source>
</evidence>
<evidence type="ECO:0000313" key="10">
    <source>
        <dbReference type="Proteomes" id="UP000622547"/>
    </source>
</evidence>
<dbReference type="Pfam" id="PF00528">
    <property type="entry name" value="BPD_transp_1"/>
    <property type="match status" value="1"/>
</dbReference>
<proteinExistence type="inferred from homology"/>
<feature type="transmembrane region" description="Helical" evidence="7">
    <location>
        <begin position="163"/>
        <end position="182"/>
    </location>
</feature>
<organism evidence="9 10">
    <name type="scientific">Planotetraspora phitsanulokensis</name>
    <dbReference type="NCBI Taxonomy" id="575192"/>
    <lineage>
        <taxon>Bacteria</taxon>
        <taxon>Bacillati</taxon>
        <taxon>Actinomycetota</taxon>
        <taxon>Actinomycetes</taxon>
        <taxon>Streptosporangiales</taxon>
        <taxon>Streptosporangiaceae</taxon>
        <taxon>Planotetraspora</taxon>
    </lineage>
</organism>
<dbReference type="CDD" id="cd06261">
    <property type="entry name" value="TM_PBP2"/>
    <property type="match status" value="1"/>
</dbReference>
<dbReference type="InterPro" id="IPR035906">
    <property type="entry name" value="MetI-like_sf"/>
</dbReference>
<dbReference type="InterPro" id="IPR000515">
    <property type="entry name" value="MetI-like"/>
</dbReference>
<comment type="caution">
    <text evidence="9">The sequence shown here is derived from an EMBL/GenBank/DDBJ whole genome shotgun (WGS) entry which is preliminary data.</text>
</comment>
<evidence type="ECO:0000256" key="2">
    <source>
        <dbReference type="ARBA" id="ARBA00022448"/>
    </source>
</evidence>
<evidence type="ECO:0000256" key="6">
    <source>
        <dbReference type="ARBA" id="ARBA00023136"/>
    </source>
</evidence>
<feature type="transmembrane region" description="Helical" evidence="7">
    <location>
        <begin position="203"/>
        <end position="222"/>
    </location>
</feature>
<feature type="domain" description="ABC transmembrane type-1" evidence="8">
    <location>
        <begin position="97"/>
        <end position="277"/>
    </location>
</feature>
<dbReference type="FunFam" id="1.10.3720.10:FF:000003">
    <property type="entry name" value="Aliphatic sulfonate ABC transporter permease"/>
    <property type="match status" value="1"/>
</dbReference>
<keyword evidence="4 7" id="KW-0812">Transmembrane</keyword>
<comment type="similarity">
    <text evidence="7">Belongs to the binding-protein-dependent transport system permease family.</text>
</comment>
<keyword evidence="3" id="KW-1003">Cell membrane</keyword>
<keyword evidence="5 7" id="KW-1133">Transmembrane helix</keyword>
<evidence type="ECO:0000256" key="7">
    <source>
        <dbReference type="RuleBase" id="RU363032"/>
    </source>
</evidence>
<gene>
    <name evidence="9" type="ORF">Pph01_68720</name>
</gene>